<dbReference type="InterPro" id="IPR036322">
    <property type="entry name" value="WD40_repeat_dom_sf"/>
</dbReference>
<accession>A0A409WQM2</accession>
<evidence type="ECO:0000256" key="6">
    <source>
        <dbReference type="ARBA" id="ARBA00039131"/>
    </source>
</evidence>
<protein>
    <recommendedName>
        <fullName evidence="6">methylated diphthine methylhydrolase</fullName>
        <ecNumber evidence="6">3.1.1.97</ecNumber>
    </recommendedName>
</protein>
<dbReference type="InParanoid" id="A0A409WQM2"/>
<keyword evidence="2" id="KW-0853">WD repeat</keyword>
<dbReference type="InterPro" id="IPR052415">
    <property type="entry name" value="Diphthine_MTase"/>
</dbReference>
<sequence length="346" mass="38134">MVAFDTVWPADSLEFCPADDFQDIFVCGTYKLLDEPAQASNYDLNGSSKTPQTRRGQCLVFQVAPDSSGEVSLSHTLNRAAPILGISDSEGNVTLHTWREQSFSKIASIQCASEDTLCLSMDWSDRRTIGTSLGNLVVSLSNGNLCLLSPVEGSSIAVTETWHAHDYEPWIAAWNYYDTNIIYSGGDDLKLKGWDIRQGFAQPTFVNKKFEAGVTSIQSHPHIEHLLAVGGYNNTVQLFDARKLTASMAQVDVGGGAWRVKWHPAETRKHDLLVACMHDGFKVIRFDAGGGDAKWISGTSQIIKRFDEHESMAYGTDWSYAPSLAGEDTLIGSCSFYDHKMSLWSA</sequence>
<dbReference type="OrthoDB" id="1930760at2759"/>
<gene>
    <name evidence="8" type="ORF">CVT25_001938</name>
</gene>
<dbReference type="SMART" id="SM00320">
    <property type="entry name" value="WD40"/>
    <property type="match status" value="3"/>
</dbReference>
<dbReference type="GO" id="GO:0005737">
    <property type="term" value="C:cytoplasm"/>
    <property type="evidence" value="ECO:0007669"/>
    <property type="project" value="TreeGrafter"/>
</dbReference>
<dbReference type="InterPro" id="IPR001680">
    <property type="entry name" value="WD40_rpt"/>
</dbReference>
<evidence type="ECO:0000256" key="1">
    <source>
        <dbReference type="ARBA" id="ARBA00005156"/>
    </source>
</evidence>
<evidence type="ECO:0000256" key="4">
    <source>
        <dbReference type="ARBA" id="ARBA00022801"/>
    </source>
</evidence>
<keyword evidence="9" id="KW-1185">Reference proteome</keyword>
<dbReference type="SUPFAM" id="SSF50978">
    <property type="entry name" value="WD40 repeat-like"/>
    <property type="match status" value="1"/>
</dbReference>
<dbReference type="GO" id="GO:0017183">
    <property type="term" value="P:protein histidyl modification to diphthamide"/>
    <property type="evidence" value="ECO:0007669"/>
    <property type="project" value="TreeGrafter"/>
</dbReference>
<keyword evidence="3" id="KW-0677">Repeat</keyword>
<dbReference type="AlphaFoldDB" id="A0A409WQM2"/>
<dbReference type="FunCoup" id="A0A409WQM2">
    <property type="interactions" value="887"/>
</dbReference>
<proteinExistence type="inferred from homology"/>
<keyword evidence="4" id="KW-0378">Hydrolase</keyword>
<evidence type="ECO:0000256" key="3">
    <source>
        <dbReference type="ARBA" id="ARBA00022737"/>
    </source>
</evidence>
<reference evidence="8 9" key="1">
    <citation type="journal article" date="2018" name="Evol. Lett.">
        <title>Horizontal gene cluster transfer increased hallucinogenic mushroom diversity.</title>
        <authorList>
            <person name="Reynolds H.T."/>
            <person name="Vijayakumar V."/>
            <person name="Gluck-Thaler E."/>
            <person name="Korotkin H.B."/>
            <person name="Matheny P.B."/>
            <person name="Slot J.C."/>
        </authorList>
    </citation>
    <scope>NUCLEOTIDE SEQUENCE [LARGE SCALE GENOMIC DNA]</scope>
    <source>
        <strain evidence="8 9">2631</strain>
    </source>
</reference>
<evidence type="ECO:0000313" key="8">
    <source>
        <dbReference type="EMBL" id="PPQ80813.1"/>
    </source>
</evidence>
<dbReference type="EC" id="3.1.1.97" evidence="6"/>
<comment type="pathway">
    <text evidence="1">Protein modification; peptidyl-diphthamide biosynthesis.</text>
</comment>
<dbReference type="Gene3D" id="2.130.10.10">
    <property type="entry name" value="YVTN repeat-like/Quinoprotein amine dehydrogenase"/>
    <property type="match status" value="1"/>
</dbReference>
<comment type="similarity">
    <text evidence="5">Belongs to the DPH7 family.</text>
</comment>
<dbReference type="PANTHER" id="PTHR46042:SF1">
    <property type="entry name" value="DIPHTHINE METHYLTRANSFERASE"/>
    <property type="match status" value="1"/>
</dbReference>
<evidence type="ECO:0000256" key="5">
    <source>
        <dbReference type="ARBA" id="ARBA00038092"/>
    </source>
</evidence>
<evidence type="ECO:0000256" key="2">
    <source>
        <dbReference type="ARBA" id="ARBA00022574"/>
    </source>
</evidence>
<dbReference type="Proteomes" id="UP000283269">
    <property type="component" value="Unassembled WGS sequence"/>
</dbReference>
<name>A0A409WQM2_PSICY</name>
<evidence type="ECO:0000256" key="7">
    <source>
        <dbReference type="ARBA" id="ARBA00047551"/>
    </source>
</evidence>
<dbReference type="STRING" id="93625.A0A409WQM2"/>
<dbReference type="GO" id="GO:0061685">
    <property type="term" value="F:diphthine methylesterase activity"/>
    <property type="evidence" value="ECO:0007669"/>
    <property type="project" value="UniProtKB-EC"/>
</dbReference>
<dbReference type="PANTHER" id="PTHR46042">
    <property type="entry name" value="DIPHTHINE METHYLTRANSFERASE"/>
    <property type="match status" value="1"/>
</dbReference>
<organism evidence="8 9">
    <name type="scientific">Psilocybe cyanescens</name>
    <dbReference type="NCBI Taxonomy" id="93625"/>
    <lineage>
        <taxon>Eukaryota</taxon>
        <taxon>Fungi</taxon>
        <taxon>Dikarya</taxon>
        <taxon>Basidiomycota</taxon>
        <taxon>Agaricomycotina</taxon>
        <taxon>Agaricomycetes</taxon>
        <taxon>Agaricomycetidae</taxon>
        <taxon>Agaricales</taxon>
        <taxon>Agaricineae</taxon>
        <taxon>Strophariaceae</taxon>
        <taxon>Psilocybe</taxon>
    </lineage>
</organism>
<dbReference type="InterPro" id="IPR015943">
    <property type="entry name" value="WD40/YVTN_repeat-like_dom_sf"/>
</dbReference>
<comment type="catalytic activity">
    <reaction evidence="7">
        <text>diphthine methyl ester-[translation elongation factor 2] + H2O = diphthine-[translation elongation factor 2] + methanol + H(+)</text>
        <dbReference type="Rhea" id="RHEA:42656"/>
        <dbReference type="Rhea" id="RHEA-COMP:10172"/>
        <dbReference type="Rhea" id="RHEA-COMP:10173"/>
        <dbReference type="ChEBI" id="CHEBI:15377"/>
        <dbReference type="ChEBI" id="CHEBI:15378"/>
        <dbReference type="ChEBI" id="CHEBI:17790"/>
        <dbReference type="ChEBI" id="CHEBI:79005"/>
        <dbReference type="ChEBI" id="CHEBI:82696"/>
        <dbReference type="EC" id="3.1.1.97"/>
    </reaction>
</comment>
<comment type="caution">
    <text evidence="8">The sequence shown here is derived from an EMBL/GenBank/DDBJ whole genome shotgun (WGS) entry which is preliminary data.</text>
</comment>
<evidence type="ECO:0000313" key="9">
    <source>
        <dbReference type="Proteomes" id="UP000283269"/>
    </source>
</evidence>
<dbReference type="EMBL" id="NHYD01003307">
    <property type="protein sequence ID" value="PPQ80813.1"/>
    <property type="molecule type" value="Genomic_DNA"/>
</dbReference>